<evidence type="ECO:0000313" key="9">
    <source>
        <dbReference type="EMBL" id="KYK60378.1"/>
    </source>
</evidence>
<comment type="caution">
    <text evidence="9">The sequence shown here is derived from an EMBL/GenBank/DDBJ whole genome shotgun (WGS) entry which is preliminary data.</text>
</comment>
<comment type="subunit">
    <text evidence="1 7">Heterodimer with ALG14 to form a functional enzyme.</text>
</comment>
<dbReference type="InterPro" id="IPR052474">
    <property type="entry name" value="UDP-GlcNAc_transferase"/>
</dbReference>
<dbReference type="FunCoup" id="A0A151GTH7">
    <property type="interactions" value="291"/>
</dbReference>
<accession>A0A151GTH7</accession>
<evidence type="ECO:0000256" key="5">
    <source>
        <dbReference type="ARBA" id="ARBA00032061"/>
    </source>
</evidence>
<dbReference type="Gene3D" id="3.40.50.2000">
    <property type="entry name" value="Glycogen Phosphorylase B"/>
    <property type="match status" value="1"/>
</dbReference>
<keyword evidence="7" id="KW-0256">Endoplasmic reticulum</keyword>
<evidence type="ECO:0000256" key="3">
    <source>
        <dbReference type="ARBA" id="ARBA00017468"/>
    </source>
</evidence>
<comment type="similarity">
    <text evidence="7">Belongs to the glycosyltransferase 28 family.</text>
</comment>
<evidence type="ECO:0000256" key="1">
    <source>
        <dbReference type="ARBA" id="ARBA00011198"/>
    </source>
</evidence>
<feature type="domain" description="Glycosyl transferase family 28 C-terminal" evidence="8">
    <location>
        <begin position="19"/>
        <end position="167"/>
    </location>
</feature>
<organism evidence="9 10">
    <name type="scientific">Drechmeria coniospora</name>
    <name type="common">Nematophagous fungus</name>
    <name type="synonym">Meria coniospora</name>
    <dbReference type="NCBI Taxonomy" id="98403"/>
    <lineage>
        <taxon>Eukaryota</taxon>
        <taxon>Fungi</taxon>
        <taxon>Dikarya</taxon>
        <taxon>Ascomycota</taxon>
        <taxon>Pezizomycotina</taxon>
        <taxon>Sordariomycetes</taxon>
        <taxon>Hypocreomycetidae</taxon>
        <taxon>Hypocreales</taxon>
        <taxon>Ophiocordycipitaceae</taxon>
        <taxon>Drechmeria</taxon>
    </lineage>
</organism>
<dbReference type="GO" id="GO:0043541">
    <property type="term" value="C:UDP-N-acetylglucosamine transferase complex"/>
    <property type="evidence" value="ECO:0007669"/>
    <property type="project" value="TreeGrafter"/>
</dbReference>
<evidence type="ECO:0000256" key="6">
    <source>
        <dbReference type="ARBA" id="ARBA00048184"/>
    </source>
</evidence>
<dbReference type="PANTHER" id="PTHR47043:SF1">
    <property type="entry name" value="UDP-N-ACETYLGLUCOSAMINE TRANSFERASE SUBUNIT ALG13"/>
    <property type="match status" value="1"/>
</dbReference>
<dbReference type="AlphaFoldDB" id="A0A151GTH7"/>
<gene>
    <name evidence="7" type="primary">ALG13</name>
    <name evidence="9" type="ORF">DCS_01515</name>
</gene>
<keyword evidence="7 9" id="KW-0808">Transferase</keyword>
<dbReference type="GO" id="GO:0004577">
    <property type="term" value="F:N-acetylglucosaminyldiphosphodolichol N-acetylglucosaminyltransferase activity"/>
    <property type="evidence" value="ECO:0007669"/>
    <property type="project" value="UniProtKB-EC"/>
</dbReference>
<evidence type="ECO:0000313" key="10">
    <source>
        <dbReference type="Proteomes" id="UP000076580"/>
    </source>
</evidence>
<dbReference type="GO" id="GO:0006488">
    <property type="term" value="P:dolichol-linked oligosaccharide biosynthetic process"/>
    <property type="evidence" value="ECO:0007669"/>
    <property type="project" value="TreeGrafter"/>
</dbReference>
<dbReference type="EMBL" id="LAYC01000001">
    <property type="protein sequence ID" value="KYK60378.1"/>
    <property type="molecule type" value="Genomic_DNA"/>
</dbReference>
<comment type="function">
    <text evidence="4 7">Involved in protein N-glycosylation. Essential for the second step of the dolichol-linked oligosaccharide pathway.</text>
</comment>
<proteinExistence type="inferred from homology"/>
<dbReference type="EC" id="2.4.1.141" evidence="2 7"/>
<comment type="subcellular location">
    <subcellularLocation>
        <location evidence="7">Endoplasmic reticulum</location>
    </subcellularLocation>
</comment>
<dbReference type="SUPFAM" id="SSF53756">
    <property type="entry name" value="UDP-Glycosyltransferase/glycogen phosphorylase"/>
    <property type="match status" value="1"/>
</dbReference>
<evidence type="ECO:0000256" key="2">
    <source>
        <dbReference type="ARBA" id="ARBA00012614"/>
    </source>
</evidence>
<protein>
    <recommendedName>
        <fullName evidence="3 7">UDP-N-acetylglucosamine transferase subunit ALG13</fullName>
        <ecNumber evidence="2 7">2.4.1.141</ecNumber>
    </recommendedName>
    <alternativeName>
        <fullName evidence="5 7">Asparagine-linked glycosylation protein 13</fullName>
    </alternativeName>
</protein>
<dbReference type="Pfam" id="PF04101">
    <property type="entry name" value="Glyco_tran_28_C"/>
    <property type="match status" value="1"/>
</dbReference>
<dbReference type="Proteomes" id="UP000076580">
    <property type="component" value="Chromosome 01"/>
</dbReference>
<keyword evidence="10" id="KW-1185">Reference proteome</keyword>
<dbReference type="InParanoid" id="A0A151GTH7"/>
<dbReference type="STRING" id="98403.A0A151GTH7"/>
<sequence length="217" mass="24079">MPERRAAMMANSTAIERYCLVTVGATVGFKELTTAVLEPGFWQFLRSKNFTNLRIQCGPDIPWVSAKLSERKEETPEGLDIVAFDVRRNLMTEEMALCSPDPGRRVQGLIISHAGTGTILDAWRLSIPLIVVPNTSLLDNHQTEMAQHLAREGYATMATASRQDLQDAVHKSGLLVEDNQTRWPPHSATAGPSVAMSLWDIKPMEVKTEENSQLAHD</sequence>
<evidence type="ECO:0000256" key="4">
    <source>
        <dbReference type="ARBA" id="ARBA00024804"/>
    </source>
</evidence>
<dbReference type="InterPro" id="IPR007235">
    <property type="entry name" value="Glyco_trans_28_C"/>
</dbReference>
<comment type="catalytic activity">
    <reaction evidence="6">
        <text>an N-acetyl-alpha-D-glucosaminyl-diphospho-di-trans,poly-cis-dolichol + UDP-N-acetyl-alpha-D-glucosamine = an N,N'-diacetylchitobiosyl-diphospho-di-trans,poly-cis-dolichol + UDP + H(+)</text>
        <dbReference type="Rhea" id="RHEA:23380"/>
        <dbReference type="Rhea" id="RHEA-COMP:19507"/>
        <dbReference type="Rhea" id="RHEA-COMP:19510"/>
        <dbReference type="ChEBI" id="CHEBI:15378"/>
        <dbReference type="ChEBI" id="CHEBI:57269"/>
        <dbReference type="ChEBI" id="CHEBI:57705"/>
        <dbReference type="ChEBI" id="CHEBI:58223"/>
        <dbReference type="ChEBI" id="CHEBI:58427"/>
        <dbReference type="EC" id="2.4.1.141"/>
    </reaction>
</comment>
<reference evidence="9 10" key="1">
    <citation type="journal article" date="2016" name="Sci. Rep.">
        <title>Insights into Adaptations to a Near-Obligate Nematode Endoparasitic Lifestyle from the Finished Genome of Drechmeria coniospora.</title>
        <authorList>
            <person name="Zhang L."/>
            <person name="Zhou Z."/>
            <person name="Guo Q."/>
            <person name="Fokkens L."/>
            <person name="Miskei M."/>
            <person name="Pocsi I."/>
            <person name="Zhang W."/>
            <person name="Chen M."/>
            <person name="Wang L."/>
            <person name="Sun Y."/>
            <person name="Donzelli B.G."/>
            <person name="Gibson D.M."/>
            <person name="Nelson D.R."/>
            <person name="Luo J.G."/>
            <person name="Rep M."/>
            <person name="Liu H."/>
            <person name="Yang S."/>
            <person name="Wang J."/>
            <person name="Krasnoff S.B."/>
            <person name="Xu Y."/>
            <person name="Molnar I."/>
            <person name="Lin M."/>
        </authorList>
    </citation>
    <scope>NUCLEOTIDE SEQUENCE [LARGE SCALE GENOMIC DNA]</scope>
    <source>
        <strain evidence="9 10">ARSEF 6962</strain>
    </source>
</reference>
<evidence type="ECO:0000256" key="7">
    <source>
        <dbReference type="RuleBase" id="RU362128"/>
    </source>
</evidence>
<keyword evidence="7" id="KW-0328">Glycosyltransferase</keyword>
<dbReference type="PANTHER" id="PTHR47043">
    <property type="entry name" value="UDP-N-ACETYLGLUCOSAMINE TRANSFERASE SUBUNIT ALG13"/>
    <property type="match status" value="1"/>
</dbReference>
<evidence type="ECO:0000259" key="8">
    <source>
        <dbReference type="Pfam" id="PF04101"/>
    </source>
</evidence>
<name>A0A151GTH7_DRECN</name>